<dbReference type="InterPro" id="IPR045428">
    <property type="entry name" value="EACC1"/>
</dbReference>
<reference evidence="1 2" key="1">
    <citation type="submission" date="2019-10" db="EMBL/GenBank/DDBJ databases">
        <title>Whole genome shotgun sequence of Acrocarpospora macrocephala NBRC 16266.</title>
        <authorList>
            <person name="Ichikawa N."/>
            <person name="Kimura A."/>
            <person name="Kitahashi Y."/>
            <person name="Komaki H."/>
            <person name="Oguchi A."/>
        </authorList>
    </citation>
    <scope>NUCLEOTIDE SEQUENCE [LARGE SCALE GENOMIC DNA]</scope>
    <source>
        <strain evidence="1 2">NBRC 16266</strain>
    </source>
</reference>
<sequence>MEVRIRISAPDRPAEYAALWNWLRTERELAGRTRAIQRPPGPEELGDGIDLIALAVSSLSVLIALAQTIPGYLSTRRSQIRLHLRRADGAELELDSDTDIDKVASLVQVFLRDGFDDE</sequence>
<dbReference type="Pfam" id="PF19953">
    <property type="entry name" value="EACC1"/>
    <property type="match status" value="1"/>
</dbReference>
<evidence type="ECO:0000313" key="1">
    <source>
        <dbReference type="EMBL" id="GES06475.1"/>
    </source>
</evidence>
<dbReference type="AlphaFoldDB" id="A0A5M3WBQ7"/>
<accession>A0A5M3WBQ7</accession>
<protein>
    <submittedName>
        <fullName evidence="1">Uncharacterized protein</fullName>
    </submittedName>
</protein>
<gene>
    <name evidence="1" type="ORF">Amac_000700</name>
</gene>
<evidence type="ECO:0000313" key="2">
    <source>
        <dbReference type="Proteomes" id="UP000331127"/>
    </source>
</evidence>
<organism evidence="1 2">
    <name type="scientific">Acrocarpospora macrocephala</name>
    <dbReference type="NCBI Taxonomy" id="150177"/>
    <lineage>
        <taxon>Bacteria</taxon>
        <taxon>Bacillati</taxon>
        <taxon>Actinomycetota</taxon>
        <taxon>Actinomycetes</taxon>
        <taxon>Streptosporangiales</taxon>
        <taxon>Streptosporangiaceae</taxon>
        <taxon>Acrocarpospora</taxon>
    </lineage>
</organism>
<dbReference type="Proteomes" id="UP000331127">
    <property type="component" value="Unassembled WGS sequence"/>
</dbReference>
<dbReference type="EMBL" id="BLAE01000003">
    <property type="protein sequence ID" value="GES06475.1"/>
    <property type="molecule type" value="Genomic_DNA"/>
</dbReference>
<comment type="caution">
    <text evidence="1">The sequence shown here is derived from an EMBL/GenBank/DDBJ whole genome shotgun (WGS) entry which is preliminary data.</text>
</comment>
<name>A0A5M3WBQ7_9ACTN</name>
<proteinExistence type="predicted"/>
<keyword evidence="2" id="KW-1185">Reference proteome</keyword>